<sequence length="377" mass="41150">MVVVVNHSNKAPYTLVAEKDDEVELGVEQKAHHHTYSQNHQYTKPQPSQPDDTIYLQEHDAMAPVLGLQYHPRIRHGFVLLMLLGLLTALVMHVDNHAQLLADTMLAERRPHTPENAISVDGSQSVPVYTDGKPMLVASSAEAAQNVDAQSGQSPSEEQVDAAGPSTSSSTSSLSQDVTSMVSKNELQQEVDDFLARAEPGPVPEEPPGPEKADSQGQDLGTSASAVDAASGTLDSLSSSNDGHREHDLPFTSSDVEELKPQSGEFLEDAFRKHKAFVNMKMLGKKWISAEEEADLIGLKMQALFGDCVHGEDKALFQSDIQEDEEEIEAGTPAYQAWCERSGLSKTDAMRHMIQLVNNLLQDFLEEEAANNPSRDS</sequence>
<keyword evidence="4" id="KW-1185">Reference proteome</keyword>
<accession>A0A5J4Z078</accession>
<comment type="caution">
    <text evidence="3">The sequence shown here is derived from an EMBL/GenBank/DDBJ whole genome shotgun (WGS) entry which is preliminary data.</text>
</comment>
<evidence type="ECO:0000256" key="2">
    <source>
        <dbReference type="SAM" id="Phobius"/>
    </source>
</evidence>
<dbReference type="Proteomes" id="UP000324585">
    <property type="component" value="Unassembled WGS sequence"/>
</dbReference>
<dbReference type="InterPro" id="IPR035984">
    <property type="entry name" value="Acyl-CoA-binding_sf"/>
</dbReference>
<dbReference type="GO" id="GO:0000062">
    <property type="term" value="F:fatty-acyl-CoA binding"/>
    <property type="evidence" value="ECO:0007669"/>
    <property type="project" value="InterPro"/>
</dbReference>
<evidence type="ECO:0000256" key="1">
    <source>
        <dbReference type="SAM" id="MobiDB-lite"/>
    </source>
</evidence>
<keyword evidence="2" id="KW-1133">Transmembrane helix</keyword>
<gene>
    <name evidence="3" type="ORF">FVE85_2252</name>
</gene>
<keyword evidence="2" id="KW-0812">Transmembrane</keyword>
<dbReference type="AlphaFoldDB" id="A0A5J4Z078"/>
<dbReference type="Gene3D" id="1.20.80.10">
    <property type="match status" value="1"/>
</dbReference>
<feature type="region of interest" description="Disordered" evidence="1">
    <location>
        <begin position="198"/>
        <end position="258"/>
    </location>
</feature>
<evidence type="ECO:0000313" key="3">
    <source>
        <dbReference type="EMBL" id="KAA8496097.1"/>
    </source>
</evidence>
<protein>
    <submittedName>
        <fullName evidence="3">Uncharacterized protein</fullName>
    </submittedName>
</protein>
<feature type="compositionally biased region" description="Polar residues" evidence="1">
    <location>
        <begin position="147"/>
        <end position="157"/>
    </location>
</feature>
<reference evidence="4" key="1">
    <citation type="journal article" date="2019" name="Nat. Commun.">
        <title>Expansion of phycobilisome linker gene families in mesophilic red algae.</title>
        <authorList>
            <person name="Lee J."/>
            <person name="Kim D."/>
            <person name="Bhattacharya D."/>
            <person name="Yoon H.S."/>
        </authorList>
    </citation>
    <scope>NUCLEOTIDE SEQUENCE [LARGE SCALE GENOMIC DNA]</scope>
    <source>
        <strain evidence="4">CCMP 1328</strain>
    </source>
</reference>
<dbReference type="SUPFAM" id="SSF47027">
    <property type="entry name" value="Acyl-CoA binding protein"/>
    <property type="match status" value="1"/>
</dbReference>
<dbReference type="EMBL" id="VRMN01000003">
    <property type="protein sequence ID" value="KAA8496097.1"/>
    <property type="molecule type" value="Genomic_DNA"/>
</dbReference>
<organism evidence="3 4">
    <name type="scientific">Porphyridium purpureum</name>
    <name type="common">Red alga</name>
    <name type="synonym">Porphyridium cruentum</name>
    <dbReference type="NCBI Taxonomy" id="35688"/>
    <lineage>
        <taxon>Eukaryota</taxon>
        <taxon>Rhodophyta</taxon>
        <taxon>Bangiophyceae</taxon>
        <taxon>Porphyridiales</taxon>
        <taxon>Porphyridiaceae</taxon>
        <taxon>Porphyridium</taxon>
    </lineage>
</organism>
<proteinExistence type="predicted"/>
<keyword evidence="2" id="KW-0472">Membrane</keyword>
<feature type="region of interest" description="Disordered" evidence="1">
    <location>
        <begin position="142"/>
        <end position="183"/>
    </location>
</feature>
<dbReference type="InterPro" id="IPR014352">
    <property type="entry name" value="FERM/acyl-CoA-bd_prot_sf"/>
</dbReference>
<feature type="compositionally biased region" description="Polar residues" evidence="1">
    <location>
        <begin position="215"/>
        <end position="225"/>
    </location>
</feature>
<evidence type="ECO:0000313" key="4">
    <source>
        <dbReference type="Proteomes" id="UP000324585"/>
    </source>
</evidence>
<name>A0A5J4Z078_PORPP</name>
<feature type="compositionally biased region" description="Low complexity" evidence="1">
    <location>
        <begin position="166"/>
        <end position="180"/>
    </location>
</feature>
<feature type="transmembrane region" description="Helical" evidence="2">
    <location>
        <begin position="77"/>
        <end position="94"/>
    </location>
</feature>